<reference evidence="1 2" key="1">
    <citation type="journal article" date="2019" name="Int. J. Syst. Evol. Microbiol.">
        <title>The Global Catalogue of Microorganisms (GCM) 10K type strain sequencing project: providing services to taxonomists for standard genome sequencing and annotation.</title>
        <authorList>
            <consortium name="The Broad Institute Genomics Platform"/>
            <consortium name="The Broad Institute Genome Sequencing Center for Infectious Disease"/>
            <person name="Wu L."/>
            <person name="Ma J."/>
        </authorList>
    </citation>
    <scope>NUCLEOTIDE SEQUENCE [LARGE SCALE GENOMIC DNA]</scope>
    <source>
        <strain evidence="1 2">JCM 14331</strain>
    </source>
</reference>
<evidence type="ECO:0008006" key="3">
    <source>
        <dbReference type="Google" id="ProtNLM"/>
    </source>
</evidence>
<dbReference type="EMBL" id="BAAAEO010000002">
    <property type="protein sequence ID" value="GAA0545575.1"/>
    <property type="molecule type" value="Genomic_DNA"/>
</dbReference>
<dbReference type="PROSITE" id="PS51257">
    <property type="entry name" value="PROKAR_LIPOPROTEIN"/>
    <property type="match status" value="1"/>
</dbReference>
<organism evidence="1 2">
    <name type="scientific">Rheinheimera aquimaris</name>
    <dbReference type="NCBI Taxonomy" id="412437"/>
    <lineage>
        <taxon>Bacteria</taxon>
        <taxon>Pseudomonadati</taxon>
        <taxon>Pseudomonadota</taxon>
        <taxon>Gammaproteobacteria</taxon>
        <taxon>Chromatiales</taxon>
        <taxon>Chromatiaceae</taxon>
        <taxon>Rheinheimera</taxon>
    </lineage>
</organism>
<evidence type="ECO:0000313" key="1">
    <source>
        <dbReference type="EMBL" id="GAA0545575.1"/>
    </source>
</evidence>
<name>A0ABN1DJY0_9GAMM</name>
<proteinExistence type="predicted"/>
<accession>A0ABN1DJY0</accession>
<protein>
    <recommendedName>
        <fullName evidence="3">Lipoprotein</fullName>
    </recommendedName>
</protein>
<gene>
    <name evidence="1" type="ORF">GCM10009098_11410</name>
</gene>
<dbReference type="RefSeq" id="WP_226766147.1">
    <property type="nucleotide sequence ID" value="NZ_BAAAEO010000002.1"/>
</dbReference>
<comment type="caution">
    <text evidence="1">The sequence shown here is derived from an EMBL/GenBank/DDBJ whole genome shotgun (WGS) entry which is preliminary data.</text>
</comment>
<dbReference type="Proteomes" id="UP001501169">
    <property type="component" value="Unassembled WGS sequence"/>
</dbReference>
<sequence length="129" mass="14483">MRSIILASVCIILQACGSQPQLFKAADINNVYIADFVSDAPQQCKPSDVDLSNIQVKQFFQQAAEVEHKTLHDHYNYAPCAIEGTLTYQQQSCNWQVRAGATGYVQCAGEYRYFACDNCEQMFNPTTQN</sequence>
<evidence type="ECO:0000313" key="2">
    <source>
        <dbReference type="Proteomes" id="UP001501169"/>
    </source>
</evidence>
<keyword evidence="2" id="KW-1185">Reference proteome</keyword>